<evidence type="ECO:0000256" key="2">
    <source>
        <dbReference type="ARBA" id="ARBA00022525"/>
    </source>
</evidence>
<organism evidence="6 7">
    <name type="scientific">Linderina pennispora</name>
    <dbReference type="NCBI Taxonomy" id="61395"/>
    <lineage>
        <taxon>Eukaryota</taxon>
        <taxon>Fungi</taxon>
        <taxon>Fungi incertae sedis</taxon>
        <taxon>Zoopagomycota</taxon>
        <taxon>Kickxellomycotina</taxon>
        <taxon>Kickxellomycetes</taxon>
        <taxon>Kickxellales</taxon>
        <taxon>Kickxellaceae</taxon>
        <taxon>Linderina</taxon>
    </lineage>
</organism>
<keyword evidence="3 4" id="KW-0732">Signal</keyword>
<evidence type="ECO:0000256" key="3">
    <source>
        <dbReference type="ARBA" id="ARBA00022729"/>
    </source>
</evidence>
<proteinExistence type="predicted"/>
<comment type="caution">
    <text evidence="6">The sequence shown here is derived from an EMBL/GenBank/DDBJ whole genome shotgun (WGS) entry which is preliminary data.</text>
</comment>
<dbReference type="Pfam" id="PF24517">
    <property type="entry name" value="CBM96"/>
    <property type="match status" value="1"/>
</dbReference>
<gene>
    <name evidence="6" type="ORF">DL89DRAFT_269478</name>
</gene>
<protein>
    <recommendedName>
        <fullName evidence="5">Carbohydrate-binding module family 96 domain-containing protein</fullName>
    </recommendedName>
</protein>
<dbReference type="GeneID" id="63804963"/>
<feature type="domain" description="Carbohydrate-binding module family 96" evidence="5">
    <location>
        <begin position="46"/>
        <end position="186"/>
    </location>
</feature>
<sequence>MNLFIALLIAIAAALAVSSAPIPGTTHSIPVSKDTSLCLDTNCYSAVYGTSATIHSANDANDVAQVLLGFALPSTVANNADSIDKCTLTMPAFNTPRHDPVKIWAIRSEGAWDEDTAAGSLQPQKVGSEMFATVDSNEEFSLDITYMCKDAAKDGTDLSLYVASLDIPYTAKSREAGQPSMLQITTH</sequence>
<dbReference type="Proteomes" id="UP000193922">
    <property type="component" value="Unassembled WGS sequence"/>
</dbReference>
<dbReference type="InterPro" id="IPR055372">
    <property type="entry name" value="CBM96"/>
</dbReference>
<dbReference type="RefSeq" id="XP_040740955.1">
    <property type="nucleotide sequence ID" value="XM_040888315.1"/>
</dbReference>
<keyword evidence="2" id="KW-0964">Secreted</keyword>
<evidence type="ECO:0000313" key="7">
    <source>
        <dbReference type="Proteomes" id="UP000193922"/>
    </source>
</evidence>
<dbReference type="EMBL" id="MCFD01000013">
    <property type="protein sequence ID" value="ORX67033.1"/>
    <property type="molecule type" value="Genomic_DNA"/>
</dbReference>
<evidence type="ECO:0000259" key="5">
    <source>
        <dbReference type="Pfam" id="PF24517"/>
    </source>
</evidence>
<name>A0A1Y1W0K5_9FUNG</name>
<evidence type="ECO:0000256" key="1">
    <source>
        <dbReference type="ARBA" id="ARBA00004613"/>
    </source>
</evidence>
<evidence type="ECO:0000256" key="4">
    <source>
        <dbReference type="SAM" id="SignalP"/>
    </source>
</evidence>
<dbReference type="AlphaFoldDB" id="A0A1Y1W0K5"/>
<dbReference type="GO" id="GO:0005576">
    <property type="term" value="C:extracellular region"/>
    <property type="evidence" value="ECO:0007669"/>
    <property type="project" value="UniProtKB-SubCell"/>
</dbReference>
<comment type="subcellular location">
    <subcellularLocation>
        <location evidence="1">Secreted</location>
    </subcellularLocation>
</comment>
<accession>A0A1Y1W0K5</accession>
<keyword evidence="7" id="KW-1185">Reference proteome</keyword>
<reference evidence="6 7" key="1">
    <citation type="submission" date="2016-07" db="EMBL/GenBank/DDBJ databases">
        <title>Pervasive Adenine N6-methylation of Active Genes in Fungi.</title>
        <authorList>
            <consortium name="DOE Joint Genome Institute"/>
            <person name="Mondo S.J."/>
            <person name="Dannebaum R.O."/>
            <person name="Kuo R.C."/>
            <person name="Labutti K."/>
            <person name="Haridas S."/>
            <person name="Kuo A."/>
            <person name="Salamov A."/>
            <person name="Ahrendt S.R."/>
            <person name="Lipzen A."/>
            <person name="Sullivan W."/>
            <person name="Andreopoulos W.B."/>
            <person name="Clum A."/>
            <person name="Lindquist E."/>
            <person name="Daum C."/>
            <person name="Ramamoorthy G.K."/>
            <person name="Gryganskyi A."/>
            <person name="Culley D."/>
            <person name="Magnuson J.K."/>
            <person name="James T.Y."/>
            <person name="O'Malley M.A."/>
            <person name="Stajich J.E."/>
            <person name="Spatafora J.W."/>
            <person name="Visel A."/>
            <person name="Grigoriev I.V."/>
        </authorList>
    </citation>
    <scope>NUCLEOTIDE SEQUENCE [LARGE SCALE GENOMIC DNA]</scope>
    <source>
        <strain evidence="6 7">ATCC 12442</strain>
    </source>
</reference>
<evidence type="ECO:0000313" key="6">
    <source>
        <dbReference type="EMBL" id="ORX67033.1"/>
    </source>
</evidence>
<feature type="signal peptide" evidence="4">
    <location>
        <begin position="1"/>
        <end position="19"/>
    </location>
</feature>
<feature type="chain" id="PRO_5012372575" description="Carbohydrate-binding module family 96 domain-containing protein" evidence="4">
    <location>
        <begin position="20"/>
        <end position="187"/>
    </location>
</feature>